<dbReference type="EMBL" id="CP032184">
    <property type="protein sequence ID" value="AXZ46205.1"/>
    <property type="molecule type" value="Genomic_DNA"/>
</dbReference>
<accession>A0AB33GUA5</accession>
<evidence type="ECO:0000313" key="2">
    <source>
        <dbReference type="EMBL" id="AXZ46205.1"/>
    </source>
</evidence>
<evidence type="ECO:0000313" key="3">
    <source>
        <dbReference type="Proteomes" id="UP000263627"/>
    </source>
</evidence>
<protein>
    <submittedName>
        <fullName evidence="2">Uncharacterized protein</fullName>
    </submittedName>
</protein>
<organism evidence="2 3">
    <name type="scientific">Citrobacter freundii</name>
    <dbReference type="NCBI Taxonomy" id="546"/>
    <lineage>
        <taxon>Bacteria</taxon>
        <taxon>Pseudomonadati</taxon>
        <taxon>Pseudomonadota</taxon>
        <taxon>Gammaproteobacteria</taxon>
        <taxon>Enterobacterales</taxon>
        <taxon>Enterobacteriaceae</taxon>
        <taxon>Citrobacter</taxon>
        <taxon>Citrobacter freundii complex</taxon>
    </lineage>
</organism>
<reference evidence="2 3" key="1">
    <citation type="submission" date="2018-09" db="EMBL/GenBank/DDBJ databases">
        <title>Whole genome sequencing of Citrobacter freundii AR_0116.</title>
        <authorList>
            <person name="Conlan S."/>
            <person name="Thomas P.J."/>
            <person name="Mullikin J."/>
            <person name="Frank K.M."/>
            <person name="Segre J.A."/>
        </authorList>
    </citation>
    <scope>NUCLEOTIDE SEQUENCE [LARGE SCALE GENOMIC DNA]</scope>
    <source>
        <strain evidence="2 3">AR_0116</strain>
    </source>
</reference>
<feature type="region of interest" description="Disordered" evidence="1">
    <location>
        <begin position="56"/>
        <end position="80"/>
    </location>
</feature>
<gene>
    <name evidence="2" type="ORF">AM363_04110</name>
</gene>
<sequence>MLAALVHTGHVVNYTPGDSLNCCLATIQMTRIEFCLFQQKRGGKIVDKITAHVKANISSPQSQSDRTDQRQHQHPWWWRC</sequence>
<name>A0AB33GUA5_CITFR</name>
<dbReference type="AlphaFoldDB" id="A0AB33GUA5"/>
<proteinExistence type="predicted"/>
<evidence type="ECO:0000256" key="1">
    <source>
        <dbReference type="SAM" id="MobiDB-lite"/>
    </source>
</evidence>
<dbReference type="Proteomes" id="UP000263627">
    <property type="component" value="Chromosome"/>
</dbReference>